<dbReference type="PANTHER" id="PTHR43480:SF1">
    <property type="entry name" value="ACYL-[ACYL-CARRIER-PROTEIN]--UDP-N-ACETYLGLUCOSAMINE O-ACYLTRANSFERASE, MITOCHONDRIAL-RELATED"/>
    <property type="match status" value="1"/>
</dbReference>
<keyword evidence="3" id="KW-0441">Lipid A biosynthesis</keyword>
<dbReference type="OrthoDB" id="9807278at2"/>
<dbReference type="PROSITE" id="PS00101">
    <property type="entry name" value="HEXAPEP_TRANSFERASES"/>
    <property type="match status" value="2"/>
</dbReference>
<dbReference type="HOGENOM" id="CLU_061249_0_0_3"/>
<proteinExistence type="predicted"/>
<dbReference type="KEGG" id="cyn:Cyan7425_4500"/>
<sequence length="271" mass="29544">MTTLIHPTAVIHPAAELDPSVEVGPYAVIGAQVRIGARTKIGSHVVLEGQVEIGEDNQIFTGAVIGSPSQDLKYDGQPNLVKIGDRNQIREYVTINGPTKTDEVTLIGNQNLLMAYVHIAHNCVLEDQVVISNAASLAGHVHVESRARISGVLGVHQFVRIGRLSMVGGMSRIERDVPPFVLVEGNPCRVRTLNLVGLQRAGLESGSKELDLLKQAFRILYRSGLPLTQAIAQLDNLPDHEHLNHLHQFLLGSLQPGRRGLTPAQRFDEQD</sequence>
<evidence type="ECO:0000256" key="5">
    <source>
        <dbReference type="ARBA" id="ARBA00022737"/>
    </source>
</evidence>
<accession>B8HK60</accession>
<evidence type="ECO:0000256" key="1">
    <source>
        <dbReference type="ARBA" id="ARBA00022490"/>
    </source>
</evidence>
<gene>
    <name evidence="9" type="ordered locus">Cyan7425_4500</name>
</gene>
<dbReference type="CDD" id="cd03351">
    <property type="entry name" value="LbH_UDP-GlcNAc_AT"/>
    <property type="match status" value="1"/>
</dbReference>
<dbReference type="eggNOG" id="COG1043">
    <property type="taxonomic scope" value="Bacteria"/>
</dbReference>
<dbReference type="PANTHER" id="PTHR43480">
    <property type="entry name" value="ACYL-[ACYL-CARRIER-PROTEIN]--UDP-N-ACETYLGLUCOSAMINE O-ACYLTRANSFERASE"/>
    <property type="match status" value="1"/>
</dbReference>
<protein>
    <submittedName>
        <fullName evidence="9">Acyl-(Acyl-carrier-protein)--UDP-N-acetylglucosamine O-acyltransferase</fullName>
        <ecNumber evidence="9">2.3.1.129</ecNumber>
    </submittedName>
</protein>
<evidence type="ECO:0000256" key="2">
    <source>
        <dbReference type="ARBA" id="ARBA00022516"/>
    </source>
</evidence>
<dbReference type="Pfam" id="PF13720">
    <property type="entry name" value="Acetyltransf_11"/>
    <property type="match status" value="1"/>
</dbReference>
<dbReference type="InterPro" id="IPR018357">
    <property type="entry name" value="Hexapep_transf_CS"/>
</dbReference>
<dbReference type="AlphaFoldDB" id="B8HK60"/>
<evidence type="ECO:0000256" key="4">
    <source>
        <dbReference type="ARBA" id="ARBA00022679"/>
    </source>
</evidence>
<keyword evidence="6" id="KW-0443">Lipid metabolism</keyword>
<keyword evidence="5" id="KW-0677">Repeat</keyword>
<dbReference type="InterPro" id="IPR029098">
    <property type="entry name" value="Acetyltransf_C"/>
</dbReference>
<dbReference type="EMBL" id="CP001344">
    <property type="protein sequence ID" value="ACL46810.1"/>
    <property type="molecule type" value="Genomic_DNA"/>
</dbReference>
<dbReference type="NCBIfam" id="TIGR01852">
    <property type="entry name" value="lipid_A_lpxA"/>
    <property type="match status" value="1"/>
</dbReference>
<evidence type="ECO:0000313" key="9">
    <source>
        <dbReference type="EMBL" id="ACL46810.1"/>
    </source>
</evidence>
<dbReference type="GO" id="GO:0008780">
    <property type="term" value="F:acyl-[acyl-carrier-protein]-UDP-N-acetylglucosamine O-acyltransferase activity"/>
    <property type="evidence" value="ECO:0007669"/>
    <property type="project" value="UniProtKB-EC"/>
</dbReference>
<keyword evidence="7 9" id="KW-0012">Acyltransferase</keyword>
<reference evidence="9" key="1">
    <citation type="submission" date="2009-01" db="EMBL/GenBank/DDBJ databases">
        <title>Complete sequence of chromosome Cyanothece sp. PCC 7425.</title>
        <authorList>
            <consortium name="US DOE Joint Genome Institute"/>
            <person name="Lucas S."/>
            <person name="Copeland A."/>
            <person name="Lapidus A."/>
            <person name="Glavina del Rio T."/>
            <person name="Dalin E."/>
            <person name="Tice H."/>
            <person name="Bruce D."/>
            <person name="Goodwin L."/>
            <person name="Pitluck S."/>
            <person name="Sims D."/>
            <person name="Meineke L."/>
            <person name="Brettin T."/>
            <person name="Detter J.C."/>
            <person name="Han C."/>
            <person name="Larimer F."/>
            <person name="Land M."/>
            <person name="Hauser L."/>
            <person name="Kyrpides N."/>
            <person name="Ovchinnikova G."/>
            <person name="Liberton M."/>
            <person name="Stoeckel J."/>
            <person name="Banerjee A."/>
            <person name="Singh A."/>
            <person name="Page L."/>
            <person name="Sato H."/>
            <person name="Zhao L."/>
            <person name="Sherman L."/>
            <person name="Pakrasi H."/>
            <person name="Richardson P."/>
        </authorList>
    </citation>
    <scope>NUCLEOTIDE SEQUENCE</scope>
    <source>
        <strain evidence="9">PCC 7425</strain>
    </source>
</reference>
<keyword evidence="2" id="KW-0444">Lipid biosynthesis</keyword>
<dbReference type="EC" id="2.3.1.129" evidence="9"/>
<keyword evidence="4 9" id="KW-0808">Transferase</keyword>
<evidence type="ECO:0000256" key="6">
    <source>
        <dbReference type="ARBA" id="ARBA00023098"/>
    </source>
</evidence>
<organism evidence="9">
    <name type="scientific">Cyanothece sp. (strain PCC 7425 / ATCC 29141)</name>
    <dbReference type="NCBI Taxonomy" id="395961"/>
    <lineage>
        <taxon>Bacteria</taxon>
        <taxon>Bacillati</taxon>
        <taxon>Cyanobacteriota</taxon>
        <taxon>Cyanophyceae</taxon>
        <taxon>Gomontiellales</taxon>
        <taxon>Cyanothecaceae</taxon>
        <taxon>Cyanothece</taxon>
    </lineage>
</organism>
<evidence type="ECO:0000256" key="3">
    <source>
        <dbReference type="ARBA" id="ARBA00022556"/>
    </source>
</evidence>
<dbReference type="Gene3D" id="1.20.1180.10">
    <property type="entry name" value="Udp N-acetylglucosamine O-acyltransferase, C-terminal domain"/>
    <property type="match status" value="1"/>
</dbReference>
<evidence type="ECO:0000259" key="8">
    <source>
        <dbReference type="Pfam" id="PF13720"/>
    </source>
</evidence>
<dbReference type="InterPro" id="IPR011004">
    <property type="entry name" value="Trimer_LpxA-like_sf"/>
</dbReference>
<dbReference type="GO" id="GO:0043886">
    <property type="term" value="F:structural constituent of carboxysome shell"/>
    <property type="evidence" value="ECO:0007669"/>
    <property type="project" value="UniProtKB-ARBA"/>
</dbReference>
<dbReference type="PIRSF" id="PIRSF000456">
    <property type="entry name" value="UDP-GlcNAc_acltr"/>
    <property type="match status" value="1"/>
</dbReference>
<dbReference type="NCBIfam" id="NF003657">
    <property type="entry name" value="PRK05289.1"/>
    <property type="match status" value="1"/>
</dbReference>
<feature type="domain" description="UDP N-acetylglucosamine O-acyltransferase C-terminal" evidence="8">
    <location>
        <begin position="176"/>
        <end position="253"/>
    </location>
</feature>
<dbReference type="SUPFAM" id="SSF51161">
    <property type="entry name" value="Trimeric LpxA-like enzymes"/>
    <property type="match status" value="1"/>
</dbReference>
<dbReference type="STRING" id="395961.Cyan7425_4500"/>
<dbReference type="Gene3D" id="2.160.10.10">
    <property type="entry name" value="Hexapeptide repeat proteins"/>
    <property type="match status" value="1"/>
</dbReference>
<dbReference type="GO" id="GO:0016020">
    <property type="term" value="C:membrane"/>
    <property type="evidence" value="ECO:0007669"/>
    <property type="project" value="GOC"/>
</dbReference>
<dbReference type="InterPro" id="IPR037157">
    <property type="entry name" value="Acetyltransf_C_sf"/>
</dbReference>
<keyword evidence="1" id="KW-0963">Cytoplasm</keyword>
<evidence type="ECO:0000256" key="7">
    <source>
        <dbReference type="ARBA" id="ARBA00023315"/>
    </source>
</evidence>
<dbReference type="InterPro" id="IPR010137">
    <property type="entry name" value="Lipid_A_LpxA"/>
</dbReference>
<dbReference type="GO" id="GO:0009245">
    <property type="term" value="P:lipid A biosynthetic process"/>
    <property type="evidence" value="ECO:0007669"/>
    <property type="project" value="UniProtKB-KW"/>
</dbReference>
<name>B8HK60_CYAP4</name>
<dbReference type="GO" id="GO:0031470">
    <property type="term" value="C:carboxysome"/>
    <property type="evidence" value="ECO:0007669"/>
    <property type="project" value="UniProtKB-ARBA"/>
</dbReference>